<dbReference type="InterPro" id="IPR006480">
    <property type="entry name" value="Phage_holin_4_1"/>
</dbReference>
<evidence type="ECO:0000256" key="1">
    <source>
        <dbReference type="ARBA" id="ARBA00004141"/>
    </source>
</evidence>
<evidence type="ECO:0000256" key="3">
    <source>
        <dbReference type="ARBA" id="ARBA00022989"/>
    </source>
</evidence>
<keyword evidence="4 5" id="KW-0472">Membrane</keyword>
<dbReference type="KEGG" id="ful:C4N20_15570"/>
<feature type="transmembrane region" description="Helical" evidence="5">
    <location>
        <begin position="36"/>
        <end position="53"/>
    </location>
</feature>
<comment type="subcellular location">
    <subcellularLocation>
        <location evidence="1">Membrane</location>
        <topology evidence="1">Multi-pass membrane protein</topology>
    </subcellularLocation>
</comment>
<organism evidence="6 7">
    <name type="scientific">Fusobacterium ulcerans</name>
    <dbReference type="NCBI Taxonomy" id="861"/>
    <lineage>
        <taxon>Bacteria</taxon>
        <taxon>Fusobacteriati</taxon>
        <taxon>Fusobacteriota</taxon>
        <taxon>Fusobacteriia</taxon>
        <taxon>Fusobacteriales</taxon>
        <taxon>Fusobacteriaceae</taxon>
        <taxon>Fusobacterium</taxon>
    </lineage>
</organism>
<evidence type="ECO:0000256" key="5">
    <source>
        <dbReference type="SAM" id="Phobius"/>
    </source>
</evidence>
<dbReference type="RefSeq" id="WP_005979984.1">
    <property type="nucleotide sequence ID" value="NZ_CABKNW010000004.1"/>
</dbReference>
<evidence type="ECO:0000256" key="2">
    <source>
        <dbReference type="ARBA" id="ARBA00022692"/>
    </source>
</evidence>
<reference evidence="6 7" key="1">
    <citation type="submission" date="2018-06" db="EMBL/GenBank/DDBJ databases">
        <authorList>
            <consortium name="Pathogen Informatics"/>
            <person name="Doyle S."/>
        </authorList>
    </citation>
    <scope>NUCLEOTIDE SEQUENCE [LARGE SCALE GENOMIC DNA]</scope>
    <source>
        <strain evidence="6 7">NCTC12112</strain>
    </source>
</reference>
<protein>
    <submittedName>
        <fullName evidence="6">Phage-related holin (Lysis protein)</fullName>
    </submittedName>
</protein>
<keyword evidence="3 5" id="KW-1133">Transmembrane helix</keyword>
<dbReference type="EMBL" id="LS483487">
    <property type="protein sequence ID" value="SQJ03931.1"/>
    <property type="molecule type" value="Genomic_DNA"/>
</dbReference>
<feature type="transmembrane region" description="Helical" evidence="5">
    <location>
        <begin position="12"/>
        <end position="30"/>
    </location>
</feature>
<dbReference type="Pfam" id="PF05105">
    <property type="entry name" value="Phage_holin_4_1"/>
    <property type="match status" value="1"/>
</dbReference>
<dbReference type="NCBIfam" id="TIGR01593">
    <property type="entry name" value="holin_tox_secr"/>
    <property type="match status" value="1"/>
</dbReference>
<evidence type="ECO:0000313" key="7">
    <source>
        <dbReference type="Proteomes" id="UP000249008"/>
    </source>
</evidence>
<dbReference type="GO" id="GO:0016020">
    <property type="term" value="C:membrane"/>
    <property type="evidence" value="ECO:0007669"/>
    <property type="project" value="UniProtKB-SubCell"/>
</dbReference>
<keyword evidence="2 5" id="KW-0812">Transmembrane</keyword>
<dbReference type="Proteomes" id="UP000249008">
    <property type="component" value="Chromosome 1"/>
</dbReference>
<gene>
    <name evidence="6" type="ORF">NCTC12112_01694</name>
</gene>
<evidence type="ECO:0000256" key="4">
    <source>
        <dbReference type="ARBA" id="ARBA00023136"/>
    </source>
</evidence>
<accession>A0AAX2JB03</accession>
<name>A0AAX2JB03_9FUSO</name>
<evidence type="ECO:0000313" key="6">
    <source>
        <dbReference type="EMBL" id="SQJ03931.1"/>
    </source>
</evidence>
<dbReference type="AlphaFoldDB" id="A0AAX2JB03"/>
<proteinExistence type="predicted"/>
<dbReference type="GeneID" id="78456246"/>
<sequence>MIAKLVSDLTNINIGDILYSLSIGAMIYLIGGKDDILTGLLLFMIFDYITGWIKAIKNKDLNSKKAVYGILKKFVILIIVAMSNRLDIIFHLTEKGLNCRFVVICFYIGSEGLSILENATLIGVPVPAKLKKILEQCKNEKQEKAIENI</sequence>